<gene>
    <name evidence="1" type="ORF">KXV57_001019</name>
</gene>
<dbReference type="EMBL" id="JAIBSC010000113">
    <property type="protein sequence ID" value="KAH1896920.1"/>
    <property type="molecule type" value="Genomic_DNA"/>
</dbReference>
<accession>A0A9P8SQ48</accession>
<sequence>MEHTNLQAGGLLKAIGDGPALKDIPPQIEEVVDDPIEAQSTAPGVTRTLDTQEDHRHSNSALIPIGDEWIFGQYDAWSVNAPERRDGPSPFDNLLRTWMRSAKRRNGRTMSAGWLKVYDSRKICSTQRMRAFER</sequence>
<evidence type="ECO:0000313" key="2">
    <source>
        <dbReference type="Proteomes" id="UP000813423"/>
    </source>
</evidence>
<proteinExistence type="predicted"/>
<dbReference type="Proteomes" id="UP000813423">
    <property type="component" value="Unassembled WGS sequence"/>
</dbReference>
<name>A0A9P8SQ48_ASPFM</name>
<dbReference type="AlphaFoldDB" id="A0A9P8SQ48"/>
<organism evidence="1 2">
    <name type="scientific">Aspergillus fumigatus</name>
    <name type="common">Neosartorya fumigata</name>
    <dbReference type="NCBI Taxonomy" id="746128"/>
    <lineage>
        <taxon>Eukaryota</taxon>
        <taxon>Fungi</taxon>
        <taxon>Dikarya</taxon>
        <taxon>Ascomycota</taxon>
        <taxon>Pezizomycotina</taxon>
        <taxon>Eurotiomycetes</taxon>
        <taxon>Eurotiomycetidae</taxon>
        <taxon>Eurotiales</taxon>
        <taxon>Aspergillaceae</taxon>
        <taxon>Aspergillus</taxon>
        <taxon>Aspergillus subgen. Fumigati</taxon>
    </lineage>
</organism>
<comment type="caution">
    <text evidence="1">The sequence shown here is derived from an EMBL/GenBank/DDBJ whole genome shotgun (WGS) entry which is preliminary data.</text>
</comment>
<protein>
    <submittedName>
        <fullName evidence="1">Uncharacterized protein</fullName>
    </submittedName>
</protein>
<reference evidence="1" key="1">
    <citation type="submission" date="2021-08" db="EMBL/GenBank/DDBJ databases">
        <title>Global Aspergillus fumigatus from environmental and clinical sources.</title>
        <authorList>
            <person name="Barber A."/>
            <person name="Sae-Ong T."/>
        </authorList>
    </citation>
    <scope>NUCLEOTIDE SEQUENCE</scope>
    <source>
        <strain evidence="1">NRZ-2016-071</strain>
    </source>
</reference>
<evidence type="ECO:0000313" key="1">
    <source>
        <dbReference type="EMBL" id="KAH1896920.1"/>
    </source>
</evidence>